<feature type="compositionally biased region" description="Acidic residues" evidence="1">
    <location>
        <begin position="480"/>
        <end position="495"/>
    </location>
</feature>
<feature type="compositionally biased region" description="Basic and acidic residues" evidence="1">
    <location>
        <begin position="420"/>
        <end position="430"/>
    </location>
</feature>
<evidence type="ECO:0000256" key="1">
    <source>
        <dbReference type="SAM" id="MobiDB-lite"/>
    </source>
</evidence>
<sequence>MRSATPTSSVTALREAARLSALAKKAPAKDSAARRAVAPKQSDREEGEISDDEEGQVVEADSRQSKGKAPVRNAIRDTRSGRPPNAQASGSRPRQAAPTPGSSSRRSTPQAGPGQHPLPAGIKRSTVVTITDNTPILPPSPGGKNVSRQDEGQYLDLIRSYIREGFKPDALIRQGAPEHIVTRVCQELVAGASSLSGPQFSEPREPVDLTSQSPELERFGASAVPSPGSVNSEVEVAIKAARADSDSESEAMIERMIPPSPPPSKIVPSSSWTPGNNAASSSSRPSVSASARVSASASASASAPAPIHLESYRPAARLPNTNAQHGRRRGRRDLDRADVAGETLNYGDEGEESAPVVLPPPPPRPLAATDDDRPVASSVPAARRLSPQPLPPTAAPPPPPPPPTTAPPPPPPPPPAVDLAETRRRVLESMRKRKTATPASGVTTPTTLPNADTTQSLAAQISKAAADASTALERASATEEAMDLDSSAEEGEIEEQPVAPPPPPPPARGRKRPAAEDLMDNRSRPLTSMRFNYTKKRQFCPIPQDVERLQLSLDDDSDESEDEEYEPPTFTVPPVIVIPQPYDSVSLKLAMKEAEIRRLKEQIQERLRLKQSGTPSSSTPNGSSTPTDASRVAAAVAAAVSVGAAGMKADVVEAAVEAVAEEQKAVDTDAAAANKSTRRTRASTSKGKTVVEADAGAAAKAARGATADANTSKAQNPNEDVDMEVVDAPDNPTPEPRGAASVTAPAVPTTTAFRSYQPLLSHYPQLTSTARSDGTSIPDNNTERPIDLNLITSVVLTHRLQHDPSAALCRSEASGGLCADKSCGDVHVSRAESTDEDLSAYLAAILELEDAAQGSAVNREAISKAIVDAKAEVQQRKGKVKKTTKRKASTPSSLADREGLVSLLQVAARRIRAR</sequence>
<feature type="region of interest" description="Disordered" evidence="1">
    <location>
        <begin position="660"/>
        <end position="720"/>
    </location>
</feature>
<feature type="region of interest" description="Disordered" evidence="1">
    <location>
        <begin position="605"/>
        <end position="633"/>
    </location>
</feature>
<organism evidence="3 4">
    <name type="scientific">Vanrija albida</name>
    <dbReference type="NCBI Taxonomy" id="181172"/>
    <lineage>
        <taxon>Eukaryota</taxon>
        <taxon>Fungi</taxon>
        <taxon>Dikarya</taxon>
        <taxon>Basidiomycota</taxon>
        <taxon>Agaricomycotina</taxon>
        <taxon>Tremellomycetes</taxon>
        <taxon>Trichosporonales</taxon>
        <taxon>Trichosporonaceae</taxon>
        <taxon>Vanrija</taxon>
    </lineage>
</organism>
<dbReference type="Pfam" id="PF10650">
    <property type="entry name" value="zf-C3H1"/>
    <property type="match status" value="1"/>
</dbReference>
<feature type="compositionally biased region" description="Low complexity" evidence="1">
    <location>
        <begin position="693"/>
        <end position="709"/>
    </location>
</feature>
<proteinExistence type="predicted"/>
<dbReference type="Proteomes" id="UP001565368">
    <property type="component" value="Unassembled WGS sequence"/>
</dbReference>
<feature type="region of interest" description="Disordered" evidence="1">
    <location>
        <begin position="22"/>
        <end position="151"/>
    </location>
</feature>
<name>A0ABR3PRM7_9TREE</name>
<keyword evidence="4" id="KW-1185">Reference proteome</keyword>
<comment type="caution">
    <text evidence="3">The sequence shown here is derived from an EMBL/GenBank/DDBJ whole genome shotgun (WGS) entry which is preliminary data.</text>
</comment>
<dbReference type="GeneID" id="95989663"/>
<feature type="compositionally biased region" description="Pro residues" evidence="1">
    <location>
        <begin position="388"/>
        <end position="416"/>
    </location>
</feature>
<feature type="compositionally biased region" description="Acidic residues" evidence="1">
    <location>
        <begin position="45"/>
        <end position="56"/>
    </location>
</feature>
<protein>
    <recommendedName>
        <fullName evidence="2">Putative zinc-finger domain-containing protein</fullName>
    </recommendedName>
</protein>
<dbReference type="EMBL" id="JBBXJM010000007">
    <property type="protein sequence ID" value="KAL1405002.1"/>
    <property type="molecule type" value="Genomic_DNA"/>
</dbReference>
<reference evidence="3 4" key="1">
    <citation type="submission" date="2023-08" db="EMBL/GenBank/DDBJ databases">
        <title>Annotated Genome Sequence of Vanrija albida AlHP1.</title>
        <authorList>
            <person name="Herzog R."/>
        </authorList>
    </citation>
    <scope>NUCLEOTIDE SEQUENCE [LARGE SCALE GENOMIC DNA]</scope>
    <source>
        <strain evidence="3 4">AlHP1</strain>
    </source>
</reference>
<feature type="compositionally biased region" description="Low complexity" evidence="1">
    <location>
        <begin position="612"/>
        <end position="633"/>
    </location>
</feature>
<feature type="compositionally biased region" description="Low complexity" evidence="1">
    <location>
        <begin position="278"/>
        <end position="305"/>
    </location>
</feature>
<accession>A0ABR3PRM7</accession>
<feature type="compositionally biased region" description="Low complexity" evidence="1">
    <location>
        <begin position="567"/>
        <end position="576"/>
    </location>
</feature>
<feature type="region of interest" description="Disordered" evidence="1">
    <location>
        <begin position="194"/>
        <end position="213"/>
    </location>
</feature>
<evidence type="ECO:0000259" key="2">
    <source>
        <dbReference type="Pfam" id="PF10650"/>
    </source>
</evidence>
<feature type="domain" description="Putative zinc-finger" evidence="2">
    <location>
        <begin position="808"/>
        <end position="828"/>
    </location>
</feature>
<feature type="region of interest" description="Disordered" evidence="1">
    <location>
        <begin position="219"/>
        <end position="576"/>
    </location>
</feature>
<dbReference type="PRINTS" id="PR01217">
    <property type="entry name" value="PRICHEXTENSN"/>
</dbReference>
<feature type="compositionally biased region" description="Basic and acidic residues" evidence="1">
    <location>
        <begin position="513"/>
        <end position="523"/>
    </location>
</feature>
<feature type="compositionally biased region" description="Pro residues" evidence="1">
    <location>
        <begin position="498"/>
        <end position="507"/>
    </location>
</feature>
<evidence type="ECO:0000313" key="3">
    <source>
        <dbReference type="EMBL" id="KAL1405002.1"/>
    </source>
</evidence>
<feature type="compositionally biased region" description="Acidic residues" evidence="1">
    <location>
        <begin position="553"/>
        <end position="566"/>
    </location>
</feature>
<feature type="compositionally biased region" description="Low complexity" evidence="1">
    <location>
        <begin position="443"/>
        <end position="471"/>
    </location>
</feature>
<dbReference type="RefSeq" id="XP_069204946.1">
    <property type="nucleotide sequence ID" value="XM_069357009.1"/>
</dbReference>
<dbReference type="InterPro" id="IPR019607">
    <property type="entry name" value="Putative_zinc-finger_domain"/>
</dbReference>
<gene>
    <name evidence="3" type="ORF">Q8F55_008620</name>
</gene>
<evidence type="ECO:0000313" key="4">
    <source>
        <dbReference type="Proteomes" id="UP001565368"/>
    </source>
</evidence>